<dbReference type="SUPFAM" id="SSF51556">
    <property type="entry name" value="Metallo-dependent hydrolases"/>
    <property type="match status" value="1"/>
</dbReference>
<sequence>MQEDKIQCFKNAKIFDDEKGFVQGSVYVQNGKIIQVIQDSISFRDDLRECEEIDCNGYAILPACIDINVFPLDKKLGAKPIHTLANKALYGGISTIFLNPYTQPSIDNEAMNALIESINSHNSVNIYPLIASTDSESRLSNIDTLHSLNKNAKAIFSNSAIGSNLLYQSMQYAKMLDLPLCVFAFDFNIEQGVAYESAFARGLGLPMITPIGQIKEVAKIKEMAKFLDIEVIFMSMNIAHTLDMICHEKNMHAQVGLPHLIFNEQSIKTYDTRYKMTPPLLTRSKKEKLVKRLQEGKVSLLTSMQQEVSKQYKEQVFEYASEGVSGIEYFFSLAYTLLVKEEILSMRDLVKLTSSNASKLMRLNKGHIATQRDADFMIVDLEEKFEVLDSTSLYHGLELYGKIKYMVVDGKLHKL</sequence>
<dbReference type="PANTHER" id="PTHR43668:SF2">
    <property type="entry name" value="ALLANTOINASE"/>
    <property type="match status" value="1"/>
</dbReference>
<feature type="domain" description="Amidohydrolase-related" evidence="1">
    <location>
        <begin position="266"/>
        <end position="412"/>
    </location>
</feature>
<protein>
    <submittedName>
        <fullName evidence="2">Dihydroorotase</fullName>
    </submittedName>
</protein>
<proteinExistence type="predicted"/>
<dbReference type="KEGG" id="hbl:XJ32_01635"/>
<dbReference type="GO" id="GO:0005737">
    <property type="term" value="C:cytoplasm"/>
    <property type="evidence" value="ECO:0007669"/>
    <property type="project" value="TreeGrafter"/>
</dbReference>
<dbReference type="Pfam" id="PF01979">
    <property type="entry name" value="Amidohydro_1"/>
    <property type="match status" value="1"/>
</dbReference>
<dbReference type="SUPFAM" id="SSF51338">
    <property type="entry name" value="Composite domain of metallo-dependent hydrolases"/>
    <property type="match status" value="1"/>
</dbReference>
<dbReference type="Proteomes" id="UP000188298">
    <property type="component" value="Chromosome"/>
</dbReference>
<dbReference type="InterPro" id="IPR050138">
    <property type="entry name" value="DHOase/Allantoinase_Hydrolase"/>
</dbReference>
<organism evidence="2 3">
    <name type="scientific">Helicobacter bilis</name>
    <dbReference type="NCBI Taxonomy" id="37372"/>
    <lineage>
        <taxon>Bacteria</taxon>
        <taxon>Pseudomonadati</taxon>
        <taxon>Campylobacterota</taxon>
        <taxon>Epsilonproteobacteria</taxon>
        <taxon>Campylobacterales</taxon>
        <taxon>Helicobacteraceae</taxon>
        <taxon>Helicobacter</taxon>
    </lineage>
</organism>
<evidence type="ECO:0000313" key="3">
    <source>
        <dbReference type="Proteomes" id="UP000188298"/>
    </source>
</evidence>
<reference evidence="2 3" key="1">
    <citation type="submission" date="2017-02" db="EMBL/GenBank/DDBJ databases">
        <title>Whole genome sequencing of Helicobacter bilis strain AAQJH.</title>
        <authorList>
            <person name="Conlan S."/>
            <person name="Thomas P.J."/>
            <person name="Mullikin J."/>
            <person name="Palmore T.N."/>
            <person name="Frank K.M."/>
            <person name="Segre J.A."/>
        </authorList>
    </citation>
    <scope>NUCLEOTIDE SEQUENCE [LARGE SCALE GENOMIC DNA]</scope>
    <source>
        <strain evidence="2 3">AAQJH</strain>
    </source>
</reference>
<dbReference type="Gene3D" id="3.20.20.140">
    <property type="entry name" value="Metal-dependent hydrolases"/>
    <property type="match status" value="1"/>
</dbReference>
<dbReference type="InterPro" id="IPR006680">
    <property type="entry name" value="Amidohydro-rel"/>
</dbReference>
<dbReference type="RefSeq" id="WP_077388140.1">
    <property type="nucleotide sequence ID" value="NZ_CP019645.1"/>
</dbReference>
<dbReference type="PANTHER" id="PTHR43668">
    <property type="entry name" value="ALLANTOINASE"/>
    <property type="match status" value="1"/>
</dbReference>
<dbReference type="InterPro" id="IPR011059">
    <property type="entry name" value="Metal-dep_hydrolase_composite"/>
</dbReference>
<dbReference type="GO" id="GO:0006145">
    <property type="term" value="P:purine nucleobase catabolic process"/>
    <property type="evidence" value="ECO:0007669"/>
    <property type="project" value="TreeGrafter"/>
</dbReference>
<dbReference type="EMBL" id="CP019645">
    <property type="protein sequence ID" value="AQQ59019.1"/>
    <property type="molecule type" value="Genomic_DNA"/>
</dbReference>
<evidence type="ECO:0000313" key="2">
    <source>
        <dbReference type="EMBL" id="AQQ59019.1"/>
    </source>
</evidence>
<dbReference type="AlphaFoldDB" id="A0A1Q2LF07"/>
<name>A0A1Q2LF07_9HELI</name>
<accession>A0A1Q2LF07</accession>
<dbReference type="InterPro" id="IPR032466">
    <property type="entry name" value="Metal_Hydrolase"/>
</dbReference>
<dbReference type="GO" id="GO:0004038">
    <property type="term" value="F:allantoinase activity"/>
    <property type="evidence" value="ECO:0007669"/>
    <property type="project" value="TreeGrafter"/>
</dbReference>
<gene>
    <name evidence="2" type="ORF">XJ32_01635</name>
</gene>
<evidence type="ECO:0000259" key="1">
    <source>
        <dbReference type="Pfam" id="PF01979"/>
    </source>
</evidence>